<dbReference type="EMBL" id="BARS01005245">
    <property type="protein sequence ID" value="GAF70373.1"/>
    <property type="molecule type" value="Genomic_DNA"/>
</dbReference>
<gene>
    <name evidence="3" type="ORF">S01H1_10268</name>
</gene>
<sequence>MYPYKTALNIIKTFEGFSEKAYPDPGSGGEPYTIGHGTQFYPDGTAVKQGHMCTKKKALEYV</sequence>
<protein>
    <submittedName>
        <fullName evidence="3">Uncharacterized protein</fullName>
    </submittedName>
</protein>
<accession>X0RNK9</accession>
<keyword evidence="1" id="KW-0929">Antimicrobial</keyword>
<proteinExistence type="predicted"/>
<evidence type="ECO:0000256" key="1">
    <source>
        <dbReference type="ARBA" id="ARBA00022529"/>
    </source>
</evidence>
<dbReference type="InterPro" id="IPR023346">
    <property type="entry name" value="Lysozyme-like_dom_sf"/>
</dbReference>
<dbReference type="GO" id="GO:0003796">
    <property type="term" value="F:lysozyme activity"/>
    <property type="evidence" value="ECO:0007669"/>
    <property type="project" value="InterPro"/>
</dbReference>
<evidence type="ECO:0000256" key="2">
    <source>
        <dbReference type="ARBA" id="ARBA00022638"/>
    </source>
</evidence>
<feature type="non-terminal residue" evidence="3">
    <location>
        <position position="62"/>
    </location>
</feature>
<dbReference type="Gene3D" id="1.10.530.40">
    <property type="match status" value="1"/>
</dbReference>
<dbReference type="GO" id="GO:0016998">
    <property type="term" value="P:cell wall macromolecule catabolic process"/>
    <property type="evidence" value="ECO:0007669"/>
    <property type="project" value="InterPro"/>
</dbReference>
<evidence type="ECO:0000313" key="3">
    <source>
        <dbReference type="EMBL" id="GAF70373.1"/>
    </source>
</evidence>
<dbReference type="GO" id="GO:0009253">
    <property type="term" value="P:peptidoglycan catabolic process"/>
    <property type="evidence" value="ECO:0007669"/>
    <property type="project" value="InterPro"/>
</dbReference>
<keyword evidence="2" id="KW-0081">Bacteriolytic enzyme</keyword>
<reference evidence="3" key="1">
    <citation type="journal article" date="2014" name="Front. Microbiol.">
        <title>High frequency of phylogenetically diverse reductive dehalogenase-homologous genes in deep subseafloor sedimentary metagenomes.</title>
        <authorList>
            <person name="Kawai M."/>
            <person name="Futagami T."/>
            <person name="Toyoda A."/>
            <person name="Takaki Y."/>
            <person name="Nishi S."/>
            <person name="Hori S."/>
            <person name="Arai W."/>
            <person name="Tsubouchi T."/>
            <person name="Morono Y."/>
            <person name="Uchiyama I."/>
            <person name="Ito T."/>
            <person name="Fujiyama A."/>
            <person name="Inagaki F."/>
            <person name="Takami H."/>
        </authorList>
    </citation>
    <scope>NUCLEOTIDE SEQUENCE</scope>
    <source>
        <strain evidence="3">Expedition CK06-06</strain>
    </source>
</reference>
<dbReference type="InterPro" id="IPR002196">
    <property type="entry name" value="Glyco_hydro_24"/>
</dbReference>
<name>X0RNK9_9ZZZZ</name>
<organism evidence="3">
    <name type="scientific">marine sediment metagenome</name>
    <dbReference type="NCBI Taxonomy" id="412755"/>
    <lineage>
        <taxon>unclassified sequences</taxon>
        <taxon>metagenomes</taxon>
        <taxon>ecological metagenomes</taxon>
    </lineage>
</organism>
<dbReference type="Pfam" id="PF00959">
    <property type="entry name" value="Phage_lysozyme"/>
    <property type="match status" value="1"/>
</dbReference>
<comment type="caution">
    <text evidence="3">The sequence shown here is derived from an EMBL/GenBank/DDBJ whole genome shotgun (WGS) entry which is preliminary data.</text>
</comment>
<dbReference type="GO" id="GO:0042742">
    <property type="term" value="P:defense response to bacterium"/>
    <property type="evidence" value="ECO:0007669"/>
    <property type="project" value="UniProtKB-KW"/>
</dbReference>
<dbReference type="InterPro" id="IPR023347">
    <property type="entry name" value="Lysozyme_dom_sf"/>
</dbReference>
<dbReference type="AlphaFoldDB" id="X0RNK9"/>
<dbReference type="SUPFAM" id="SSF53955">
    <property type="entry name" value="Lysozyme-like"/>
    <property type="match status" value="1"/>
</dbReference>
<dbReference type="GO" id="GO:0031640">
    <property type="term" value="P:killing of cells of another organism"/>
    <property type="evidence" value="ECO:0007669"/>
    <property type="project" value="UniProtKB-KW"/>
</dbReference>